<reference evidence="2" key="1">
    <citation type="submission" date="2016-10" db="EMBL/GenBank/DDBJ databases">
        <authorList>
            <person name="Varghese N."/>
            <person name="Submissions S."/>
        </authorList>
    </citation>
    <scope>NUCLEOTIDE SEQUENCE [LARGE SCALE GENOMIC DNA]</scope>
    <source>
        <strain evidence="2">CGMCC 1.7061</strain>
    </source>
</reference>
<dbReference type="STRING" id="488535.SAMN04487963_2252"/>
<dbReference type="Proteomes" id="UP000198519">
    <property type="component" value="Unassembled WGS sequence"/>
</dbReference>
<sequence>MGGTAADIVFQSYGRCCKSDEFFVDFYDYFMSSSQAIKDRFVKTDMGQQRHLLRNGIMQLVLHARGMSDRKLRALGESHNRGGYNIPPEWYSLWLDSLMKTVRKHDPDYDAELDMCWRDVLGPGIELIRGAY</sequence>
<keyword evidence="2" id="KW-1185">Reference proteome</keyword>
<dbReference type="InterPro" id="IPR012292">
    <property type="entry name" value="Globin/Proto"/>
</dbReference>
<dbReference type="GO" id="GO:0019825">
    <property type="term" value="F:oxygen binding"/>
    <property type="evidence" value="ECO:0007669"/>
    <property type="project" value="InterPro"/>
</dbReference>
<dbReference type="GO" id="GO:0020037">
    <property type="term" value="F:heme binding"/>
    <property type="evidence" value="ECO:0007669"/>
    <property type="project" value="InterPro"/>
</dbReference>
<name>A0A1I4QA52_9GAMM</name>
<dbReference type="OrthoDB" id="980856at2"/>
<proteinExistence type="predicted"/>
<protein>
    <recommendedName>
        <fullName evidence="3">Globin family profile domain-containing protein</fullName>
    </recommendedName>
</protein>
<dbReference type="EMBL" id="FOUE01000003">
    <property type="protein sequence ID" value="SFM36565.1"/>
    <property type="molecule type" value="Genomic_DNA"/>
</dbReference>
<dbReference type="AlphaFoldDB" id="A0A1I4QA52"/>
<dbReference type="Gene3D" id="1.10.490.10">
    <property type="entry name" value="Globins"/>
    <property type="match status" value="1"/>
</dbReference>
<evidence type="ECO:0000313" key="1">
    <source>
        <dbReference type="EMBL" id="SFM36565.1"/>
    </source>
</evidence>
<dbReference type="RefSeq" id="WP_092022559.1">
    <property type="nucleotide sequence ID" value="NZ_FOUE01000003.1"/>
</dbReference>
<dbReference type="SUPFAM" id="SSF46458">
    <property type="entry name" value="Globin-like"/>
    <property type="match status" value="1"/>
</dbReference>
<dbReference type="InterPro" id="IPR009050">
    <property type="entry name" value="Globin-like_sf"/>
</dbReference>
<accession>A0A1I4QA52</accession>
<gene>
    <name evidence="1" type="ORF">SAMN04487963_2252</name>
</gene>
<evidence type="ECO:0000313" key="2">
    <source>
        <dbReference type="Proteomes" id="UP000198519"/>
    </source>
</evidence>
<evidence type="ECO:0008006" key="3">
    <source>
        <dbReference type="Google" id="ProtNLM"/>
    </source>
</evidence>
<organism evidence="1 2">
    <name type="scientific">Marinobacter zhejiangensis</name>
    <dbReference type="NCBI Taxonomy" id="488535"/>
    <lineage>
        <taxon>Bacteria</taxon>
        <taxon>Pseudomonadati</taxon>
        <taxon>Pseudomonadota</taxon>
        <taxon>Gammaproteobacteria</taxon>
        <taxon>Pseudomonadales</taxon>
        <taxon>Marinobacteraceae</taxon>
        <taxon>Marinobacter</taxon>
    </lineage>
</organism>